<evidence type="ECO:0000259" key="10">
    <source>
        <dbReference type="SMART" id="SM00892"/>
    </source>
</evidence>
<evidence type="ECO:0000256" key="1">
    <source>
        <dbReference type="ARBA" id="ARBA00001946"/>
    </source>
</evidence>
<organism evidence="11 12">
    <name type="scientific">Symbiopectobacterium purcellii</name>
    <dbReference type="NCBI Taxonomy" id="2871826"/>
    <lineage>
        <taxon>Bacteria</taxon>
        <taxon>Pseudomonadati</taxon>
        <taxon>Pseudomonadota</taxon>
        <taxon>Gammaproteobacteria</taxon>
        <taxon>Enterobacterales</taxon>
        <taxon>Enterobacteriaceae</taxon>
    </lineage>
</organism>
<protein>
    <recommendedName>
        <fullName evidence="8">Endonuclease</fullName>
        <ecNumber evidence="8">3.1.30.-</ecNumber>
    </recommendedName>
</protein>
<dbReference type="InterPro" id="IPR018524">
    <property type="entry name" value="DNA/RNA_endonuclease_AS"/>
</dbReference>
<evidence type="ECO:0000256" key="3">
    <source>
        <dbReference type="ARBA" id="ARBA00022722"/>
    </source>
</evidence>
<sequence length="281" mass="30834">MKYTFSRLLPVIFLAACTTTKQPEPVASNTFSPMSVSEDEPEIDNCAVGCPVGGSQQTVIREAYTLNNNRNTRFANWVAYKVTHDSIASGGTRNWRRDPVLPESDTLAPAAYTGANAALSIDRGHQAPLAGLAGSSDWQALNYLSNITPQRSALNQSPWARLELQERLLASRPNPPPVYVVTGPLFTRKIATLPAAPDVEIPSGYWKVIFTGNRPETGEFAAFIMDQDTPRAANICHYQVTINEIEAKTKPHLNIWPSLPKEVATKLKSRKGTLAKAMRCL</sequence>
<keyword evidence="3 8" id="KW-0540">Nuclease</keyword>
<name>A0ABX9AI37_9ENTR</name>
<keyword evidence="4 8" id="KW-0479">Metal-binding</keyword>
<gene>
    <name evidence="11" type="ORF">K6K13_13295</name>
</gene>
<evidence type="ECO:0000313" key="12">
    <source>
        <dbReference type="Proteomes" id="UP000825886"/>
    </source>
</evidence>
<evidence type="ECO:0000256" key="4">
    <source>
        <dbReference type="ARBA" id="ARBA00022723"/>
    </source>
</evidence>
<evidence type="ECO:0000256" key="2">
    <source>
        <dbReference type="ARBA" id="ARBA00010052"/>
    </source>
</evidence>
<proteinExistence type="inferred from homology"/>
<dbReference type="EMBL" id="CP081864">
    <property type="protein sequence ID" value="QZN94334.1"/>
    <property type="molecule type" value="Genomic_DNA"/>
</dbReference>
<dbReference type="InterPro" id="IPR020821">
    <property type="entry name" value="ENPP1-3/EXOG-like_nuc-like"/>
</dbReference>
<evidence type="ECO:0000256" key="7">
    <source>
        <dbReference type="ARBA" id="ARBA00022842"/>
    </source>
</evidence>
<dbReference type="Gene3D" id="3.40.570.10">
    <property type="entry name" value="Extracellular Endonuclease, subunit A"/>
    <property type="match status" value="1"/>
</dbReference>
<evidence type="ECO:0000256" key="5">
    <source>
        <dbReference type="ARBA" id="ARBA00022759"/>
    </source>
</evidence>
<evidence type="ECO:0000259" key="9">
    <source>
        <dbReference type="SMART" id="SM00477"/>
    </source>
</evidence>
<dbReference type="EC" id="3.1.30.-" evidence="8"/>
<dbReference type="PANTHER" id="PTHR13966">
    <property type="entry name" value="ENDONUCLEASE RELATED"/>
    <property type="match status" value="1"/>
</dbReference>
<dbReference type="PROSITE" id="PS01070">
    <property type="entry name" value="NUCLEASE_NON_SPEC"/>
    <property type="match status" value="1"/>
</dbReference>
<dbReference type="GO" id="GO:0004519">
    <property type="term" value="F:endonuclease activity"/>
    <property type="evidence" value="ECO:0007669"/>
    <property type="project" value="UniProtKB-KW"/>
</dbReference>
<accession>A0ABX9AI37</accession>
<evidence type="ECO:0000256" key="8">
    <source>
        <dbReference type="RuleBase" id="RU366055"/>
    </source>
</evidence>
<dbReference type="InterPro" id="IPR040255">
    <property type="entry name" value="Non-specific_endonuclease"/>
</dbReference>
<dbReference type="Pfam" id="PF01223">
    <property type="entry name" value="Endonuclease_NS"/>
    <property type="match status" value="1"/>
</dbReference>
<dbReference type="SUPFAM" id="SSF54060">
    <property type="entry name" value="His-Me finger endonucleases"/>
    <property type="match status" value="1"/>
</dbReference>
<dbReference type="Proteomes" id="UP000825886">
    <property type="component" value="Chromosome"/>
</dbReference>
<keyword evidence="5 8" id="KW-0255">Endonuclease</keyword>
<dbReference type="InterPro" id="IPR001604">
    <property type="entry name" value="Endo_G_ENPP1-like_dom"/>
</dbReference>
<comment type="similarity">
    <text evidence="2 8">Belongs to the DNA/RNA non-specific endonuclease family.</text>
</comment>
<keyword evidence="12" id="KW-1185">Reference proteome</keyword>
<feature type="domain" description="DNA/RNA non-specific endonuclease/pyrophosphatase/phosphodiesterase" evidence="10">
    <location>
        <begin position="60"/>
        <end position="262"/>
    </location>
</feature>
<reference evidence="11 12" key="1">
    <citation type="submission" date="2021-08" db="EMBL/GenBank/DDBJ databases">
        <title>Culture and genomic analysis of Symbiopectobacterium purcellii sp. nov. gen. nov., isolated from the leafhopper Empoasca decipiens.</title>
        <authorList>
            <person name="Nadal-Jimenez P."/>
            <person name="Siozios S."/>
            <person name="Halliday N."/>
            <person name="Camara M."/>
            <person name="Hurst G.D.D."/>
        </authorList>
    </citation>
    <scope>NUCLEOTIDE SEQUENCE [LARGE SCALE GENOMIC DNA]</scope>
    <source>
        <strain evidence="11 12">SyEd1</strain>
    </source>
</reference>
<dbReference type="InterPro" id="IPR044925">
    <property type="entry name" value="His-Me_finger_sf"/>
</dbReference>
<dbReference type="RefSeq" id="WP_222157458.1">
    <property type="nucleotide sequence ID" value="NZ_CP081864.1"/>
</dbReference>
<keyword evidence="7" id="KW-0460">Magnesium</keyword>
<keyword evidence="6 8" id="KW-0378">Hydrolase</keyword>
<dbReference type="SMART" id="SM00477">
    <property type="entry name" value="NUC"/>
    <property type="match status" value="1"/>
</dbReference>
<dbReference type="SMART" id="SM00892">
    <property type="entry name" value="Endonuclease_NS"/>
    <property type="match status" value="1"/>
</dbReference>
<dbReference type="PANTHER" id="PTHR13966:SF5">
    <property type="entry name" value="ENDONUCLEASE G, MITOCHONDRIAL"/>
    <property type="match status" value="1"/>
</dbReference>
<dbReference type="InterPro" id="IPR044929">
    <property type="entry name" value="DNA/RNA_non-sp_Endonuclease_sf"/>
</dbReference>
<comment type="cofactor">
    <cofactor evidence="1 8">
        <name>Mg(2+)</name>
        <dbReference type="ChEBI" id="CHEBI:18420"/>
    </cofactor>
</comment>
<feature type="domain" description="ENPP1-3/EXOG-like endonuclease/phosphodiesterase" evidence="9">
    <location>
        <begin position="61"/>
        <end position="262"/>
    </location>
</feature>
<evidence type="ECO:0000256" key="6">
    <source>
        <dbReference type="ARBA" id="ARBA00022801"/>
    </source>
</evidence>
<evidence type="ECO:0000313" key="11">
    <source>
        <dbReference type="EMBL" id="QZN94334.1"/>
    </source>
</evidence>
<dbReference type="CDD" id="cd00091">
    <property type="entry name" value="NUC"/>
    <property type="match status" value="1"/>
</dbReference>